<dbReference type="AlphaFoldDB" id="A0A371CDC1"/>
<protein>
    <submittedName>
        <fullName evidence="1">Uncharacterized protein</fullName>
    </submittedName>
</protein>
<name>A0A371CDC1_YARLL</name>
<sequence>MVAIKNVLLPLAIASTALAAPAVHEGAILEARANSTIDDFIDFGGVVLKTVTSTLDIITHPDKSKGTVYDNLQKGVTQINNLFPTLIDDLKTLPIVGDVAKTLGPLIINPLSEGFAKVMQQIAITIISLFTDGPISTIGDVFRSLFGNFLDFIKQFIGSIANLFPWMHSETSSMKSASNRLDQAYFSAANN</sequence>
<reference evidence="1 2" key="1">
    <citation type="submission" date="2018-07" db="EMBL/GenBank/DDBJ databases">
        <title>Draft Genome Assemblies for Five Robust Yarrowia lipolytica Strains Exhibiting High Lipid Production and Pentose Sugar Utilization and Sugar Alcohol Secretion from Undetoxified Lignocellulosic Biomass Hydrolysates.</title>
        <authorList>
            <consortium name="DOE Joint Genome Institute"/>
            <person name="Walker C."/>
            <person name="Ryu S."/>
            <person name="Na H."/>
            <person name="Zane M."/>
            <person name="LaButti K."/>
            <person name="Lipzen A."/>
            <person name="Haridas S."/>
            <person name="Barry K."/>
            <person name="Grigoriev I.V."/>
            <person name="Quarterman J."/>
            <person name="Slininger P."/>
            <person name="Dien B."/>
            <person name="Trinh C.T."/>
        </authorList>
    </citation>
    <scope>NUCLEOTIDE SEQUENCE [LARGE SCALE GENOMIC DNA]</scope>
    <source>
        <strain evidence="1 2">YB392</strain>
    </source>
</reference>
<organism evidence="1 2">
    <name type="scientific">Yarrowia lipolytica</name>
    <name type="common">Candida lipolytica</name>
    <dbReference type="NCBI Taxonomy" id="4952"/>
    <lineage>
        <taxon>Eukaryota</taxon>
        <taxon>Fungi</taxon>
        <taxon>Dikarya</taxon>
        <taxon>Ascomycota</taxon>
        <taxon>Saccharomycotina</taxon>
        <taxon>Dipodascomycetes</taxon>
        <taxon>Dipodascales</taxon>
        <taxon>Dipodascales incertae sedis</taxon>
        <taxon>Yarrowia</taxon>
    </lineage>
</organism>
<dbReference type="OrthoDB" id="4083437at2759"/>
<gene>
    <name evidence="1" type="ORF">B0I71DRAFT_156919</name>
</gene>
<dbReference type="Proteomes" id="UP000256601">
    <property type="component" value="Unassembled WGS sequence"/>
</dbReference>
<evidence type="ECO:0000313" key="1">
    <source>
        <dbReference type="EMBL" id="RDW28285.1"/>
    </source>
</evidence>
<accession>A0A371CDC1</accession>
<dbReference type="EMBL" id="KZ857326">
    <property type="protein sequence ID" value="RDW28285.1"/>
    <property type="molecule type" value="Genomic_DNA"/>
</dbReference>
<dbReference type="VEuPathDB" id="FungiDB:YALI0_F21384g"/>
<proteinExistence type="predicted"/>
<evidence type="ECO:0000313" key="2">
    <source>
        <dbReference type="Proteomes" id="UP000256601"/>
    </source>
</evidence>